<dbReference type="PANTHER" id="PTHR46848">
    <property type="entry name" value="REGULATOR OF G-PROTEIN SIGNALING 3"/>
    <property type="match status" value="1"/>
</dbReference>
<dbReference type="Gene3D" id="1.20.900.10">
    <property type="entry name" value="Dbl homology (DH) domain"/>
    <property type="match status" value="1"/>
</dbReference>
<dbReference type="Proteomes" id="UP001174909">
    <property type="component" value="Unassembled WGS sequence"/>
</dbReference>
<evidence type="ECO:0000259" key="2">
    <source>
        <dbReference type="PROSITE" id="PS50004"/>
    </source>
</evidence>
<comment type="caution">
    <text evidence="5">The sequence shown here is derived from an EMBL/GenBank/DDBJ whole genome shotgun (WGS) entry which is preliminary data.</text>
</comment>
<evidence type="ECO:0000313" key="5">
    <source>
        <dbReference type="EMBL" id="CAI8044792.1"/>
    </source>
</evidence>
<accession>A0AA35TBE7</accession>
<feature type="domain" description="C2" evidence="2">
    <location>
        <begin position="1"/>
        <end position="117"/>
    </location>
</feature>
<evidence type="ECO:0000259" key="4">
    <source>
        <dbReference type="PROSITE" id="PS50106"/>
    </source>
</evidence>
<dbReference type="Pfam" id="PF00168">
    <property type="entry name" value="C2"/>
    <property type="match status" value="1"/>
</dbReference>
<evidence type="ECO:0000313" key="6">
    <source>
        <dbReference type="Proteomes" id="UP001174909"/>
    </source>
</evidence>
<dbReference type="InterPro" id="IPR035899">
    <property type="entry name" value="DBL_dom_sf"/>
</dbReference>
<feature type="region of interest" description="Disordered" evidence="1">
    <location>
        <begin position="526"/>
        <end position="545"/>
    </location>
</feature>
<dbReference type="PROSITE" id="PS50010">
    <property type="entry name" value="DH_2"/>
    <property type="match status" value="1"/>
</dbReference>
<dbReference type="GO" id="GO:0005634">
    <property type="term" value="C:nucleus"/>
    <property type="evidence" value="ECO:0007669"/>
    <property type="project" value="TreeGrafter"/>
</dbReference>
<dbReference type="GO" id="GO:0005886">
    <property type="term" value="C:plasma membrane"/>
    <property type="evidence" value="ECO:0007669"/>
    <property type="project" value="TreeGrafter"/>
</dbReference>
<dbReference type="PROSITE" id="PS50106">
    <property type="entry name" value="PDZ"/>
    <property type="match status" value="1"/>
</dbReference>
<organism evidence="5 6">
    <name type="scientific">Geodia barretti</name>
    <name type="common">Barrett's horny sponge</name>
    <dbReference type="NCBI Taxonomy" id="519541"/>
    <lineage>
        <taxon>Eukaryota</taxon>
        <taxon>Metazoa</taxon>
        <taxon>Porifera</taxon>
        <taxon>Demospongiae</taxon>
        <taxon>Heteroscleromorpha</taxon>
        <taxon>Tetractinellida</taxon>
        <taxon>Astrophorina</taxon>
        <taxon>Geodiidae</taxon>
        <taxon>Geodia</taxon>
    </lineage>
</organism>
<dbReference type="SMART" id="SM00239">
    <property type="entry name" value="C2"/>
    <property type="match status" value="1"/>
</dbReference>
<feature type="region of interest" description="Disordered" evidence="1">
    <location>
        <begin position="239"/>
        <end position="284"/>
    </location>
</feature>
<dbReference type="SUPFAM" id="SSF50156">
    <property type="entry name" value="PDZ domain-like"/>
    <property type="match status" value="1"/>
</dbReference>
<gene>
    <name evidence="5" type="ORF">GBAR_LOCUS24807</name>
</gene>
<dbReference type="InterPro" id="IPR035892">
    <property type="entry name" value="C2_domain_sf"/>
</dbReference>
<dbReference type="Pfam" id="PF00621">
    <property type="entry name" value="RhoGEF"/>
    <property type="match status" value="1"/>
</dbReference>
<dbReference type="SUPFAM" id="SSF48065">
    <property type="entry name" value="DBL homology domain (DH-domain)"/>
    <property type="match status" value="1"/>
</dbReference>
<reference evidence="5" key="1">
    <citation type="submission" date="2023-03" db="EMBL/GenBank/DDBJ databases">
        <authorList>
            <person name="Steffen K."/>
            <person name="Cardenas P."/>
        </authorList>
    </citation>
    <scope>NUCLEOTIDE SEQUENCE</scope>
</reference>
<evidence type="ECO:0000259" key="3">
    <source>
        <dbReference type="PROSITE" id="PS50010"/>
    </source>
</evidence>
<dbReference type="GO" id="GO:0005085">
    <property type="term" value="F:guanyl-nucleotide exchange factor activity"/>
    <property type="evidence" value="ECO:0007669"/>
    <property type="project" value="InterPro"/>
</dbReference>
<name>A0AA35TBE7_GEOBA</name>
<dbReference type="InterPro" id="IPR001478">
    <property type="entry name" value="PDZ"/>
</dbReference>
<dbReference type="AlphaFoldDB" id="A0AA35TBE7"/>
<dbReference type="InterPro" id="IPR000219">
    <property type="entry name" value="DH_dom"/>
</dbReference>
<dbReference type="SUPFAM" id="SSF49562">
    <property type="entry name" value="C2 domain (Calcium/lipid-binding domain, CaLB)"/>
    <property type="match status" value="1"/>
</dbReference>
<dbReference type="PROSITE" id="PS50004">
    <property type="entry name" value="C2"/>
    <property type="match status" value="1"/>
</dbReference>
<dbReference type="Gene3D" id="2.60.40.150">
    <property type="entry name" value="C2 domain"/>
    <property type="match status" value="1"/>
</dbReference>
<feature type="region of interest" description="Disordered" evidence="1">
    <location>
        <begin position="373"/>
        <end position="462"/>
    </location>
</feature>
<feature type="compositionally biased region" description="Basic residues" evidence="1">
    <location>
        <begin position="429"/>
        <end position="442"/>
    </location>
</feature>
<protein>
    <submittedName>
        <fullName evidence="5">Regulator of G-protein signaling 3</fullName>
    </submittedName>
</protein>
<feature type="domain" description="DH" evidence="3">
    <location>
        <begin position="586"/>
        <end position="673"/>
    </location>
</feature>
<sequence length="893" mass="99908">MSIYSSSRKMRKHARSQPVYEARGLMRRDTAALDVYIKLYLLPDANKSTKKKTKTVRAQDPVFNQKFTFLLTEADTEKRLFISAWTPHLTSRNVMIGCMSFTVASLVGPEQGLNGWYQLLDEEKGLTENQPVPVSISQSASGVRHPVRPGTCEIAVTVSRGRQGFGFQVRGHNPVYVSNVEQGESAHEAEVQVGDTVAKVNDTDVRRANAELVQSLISESGDNLQLILVRDAPLVPPDLPPSSVAAAQASSPLRGTSTLPRSHRFPSPSHHTHSHAPSTRHHAPLSSSFSYGALSQDQLPLMAVRSSHQYSSLSHLPRARLATGPQSYGGCSSILSQPPEFDLDPQDQFVHEAAFIRQSSHSFLPCTHMRSVYEEREEDEEEGEGEEEREGRWARPPLPPTQGGGRRGGGERGRSVRGPGEELTQPTYHRAHQNPHPHRHHPPYPPSSSAYLFSQPGDPEVKTTHAYSQVDHAPHHTHHQRKRVDVMTGEHRQFRGPSSFSFSPTHPSYRLGVSNRHHGNVELIGHKPLRPTRSHGYGGEYGNETVPRGQIPYSRIGMGAPANGFSQSPADDSPVEWESLSSTEQKRQKVLQSLVEAESTFHSLLRNGIETYVDPLESVVSSTIHSTLFYNLRELYEVSTRVDLQLKERQLTCVGGATKEATPHYITHIADIYHRELAVLAALLKGYLENLHAAKQELSIAFTNEAFAHLVQKSVIEGKNKSIYSFIESGKDYCMRLFKCLLGAYQYTSPSNIDQAYLSTTLRQLARICPDKEAVKRWEEGLKVMQRMEVCISFAPKIPRIPVVVPGRLLVREGEAQLIEKKGKNKGKLYTSTFTDTPMFHTGIHPYYNGSYWHTPIPPGFIHPYYNIWLHTSFTMIHVMHNSQCYLLQSLAS</sequence>
<dbReference type="InterPro" id="IPR036034">
    <property type="entry name" value="PDZ_sf"/>
</dbReference>
<feature type="compositionally biased region" description="Low complexity" evidence="1">
    <location>
        <begin position="241"/>
        <end position="252"/>
    </location>
</feature>
<keyword evidence="6" id="KW-1185">Reference proteome</keyword>
<dbReference type="SMART" id="SM00228">
    <property type="entry name" value="PDZ"/>
    <property type="match status" value="1"/>
</dbReference>
<proteinExistence type="predicted"/>
<dbReference type="Pfam" id="PF00595">
    <property type="entry name" value="PDZ"/>
    <property type="match status" value="1"/>
</dbReference>
<dbReference type="PANTHER" id="PTHR46848:SF1">
    <property type="entry name" value="REGULATOR OF G-PROTEIN SIGNALING 3"/>
    <property type="match status" value="1"/>
</dbReference>
<feature type="domain" description="PDZ" evidence="4">
    <location>
        <begin position="155"/>
        <end position="232"/>
    </location>
</feature>
<feature type="compositionally biased region" description="Acidic residues" evidence="1">
    <location>
        <begin position="375"/>
        <end position="388"/>
    </location>
</feature>
<dbReference type="Gene3D" id="2.30.42.10">
    <property type="match status" value="1"/>
</dbReference>
<dbReference type="InterPro" id="IPR000008">
    <property type="entry name" value="C2_dom"/>
</dbReference>
<feature type="compositionally biased region" description="Basic residues" evidence="1">
    <location>
        <begin position="270"/>
        <end position="283"/>
    </location>
</feature>
<evidence type="ECO:0000256" key="1">
    <source>
        <dbReference type="SAM" id="MobiDB-lite"/>
    </source>
</evidence>
<dbReference type="EMBL" id="CASHTH010003422">
    <property type="protein sequence ID" value="CAI8044792.1"/>
    <property type="molecule type" value="Genomic_DNA"/>
</dbReference>
<feature type="region of interest" description="Disordered" evidence="1">
    <location>
        <begin position="559"/>
        <end position="581"/>
    </location>
</feature>